<accession>A0A814MCX2</accession>
<reference evidence="1" key="1">
    <citation type="submission" date="2021-02" db="EMBL/GenBank/DDBJ databases">
        <authorList>
            <person name="Nowell W R."/>
        </authorList>
    </citation>
    <scope>NUCLEOTIDE SEQUENCE</scope>
</reference>
<evidence type="ECO:0000313" key="2">
    <source>
        <dbReference type="Proteomes" id="UP000663870"/>
    </source>
</evidence>
<evidence type="ECO:0000313" key="1">
    <source>
        <dbReference type="EMBL" id="CAF1077863.1"/>
    </source>
</evidence>
<protein>
    <submittedName>
        <fullName evidence="1">Uncharacterized protein</fullName>
    </submittedName>
</protein>
<gene>
    <name evidence="1" type="ORF">JXQ802_LOCUS18026</name>
</gene>
<dbReference type="AlphaFoldDB" id="A0A814MCX2"/>
<keyword evidence="2" id="KW-1185">Reference proteome</keyword>
<organism evidence="1 2">
    <name type="scientific">Rotaria sordida</name>
    <dbReference type="NCBI Taxonomy" id="392033"/>
    <lineage>
        <taxon>Eukaryota</taxon>
        <taxon>Metazoa</taxon>
        <taxon>Spiralia</taxon>
        <taxon>Gnathifera</taxon>
        <taxon>Rotifera</taxon>
        <taxon>Eurotatoria</taxon>
        <taxon>Bdelloidea</taxon>
        <taxon>Philodinida</taxon>
        <taxon>Philodinidae</taxon>
        <taxon>Rotaria</taxon>
    </lineage>
</organism>
<dbReference type="EMBL" id="CAJNOL010000466">
    <property type="protein sequence ID" value="CAF1077863.1"/>
    <property type="molecule type" value="Genomic_DNA"/>
</dbReference>
<comment type="caution">
    <text evidence="1">The sequence shown here is derived from an EMBL/GenBank/DDBJ whole genome shotgun (WGS) entry which is preliminary data.</text>
</comment>
<sequence>MAATNRNMQIETLAWITDDGAEFWTSTSPIEKNNVSHHFSTSKDLSSNIFTFDGLYFKTNNPSHTEMQDHLSLLSKQAIQKQVREEQDKVEKKQLFNIFQLNKNIHPNEKNSEKTIGFLGRLFHQLTRSSSSEFDYLDDDVFIDSDESNITTVVNNNTDIDASSNVENKIPDNIPFMNTIRSFIDELNEEKDVIMGIIDEETLVNRRSQKAKSSILSIKNQ</sequence>
<dbReference type="Proteomes" id="UP000663870">
    <property type="component" value="Unassembled WGS sequence"/>
</dbReference>
<name>A0A814MCX2_9BILA</name>
<proteinExistence type="predicted"/>